<evidence type="ECO:0000313" key="1">
    <source>
        <dbReference type="EMBL" id="ARR10664.1"/>
    </source>
</evidence>
<protein>
    <submittedName>
        <fullName evidence="1">Uncharacterized protein</fullName>
    </submittedName>
</protein>
<gene>
    <name evidence="1" type="ORF">AR543_p0056</name>
</gene>
<keyword evidence="1" id="KW-0614">Plasmid</keyword>
<geneLocation type="plasmid" evidence="1 2">
    <name>unnamed1</name>
</geneLocation>
<dbReference type="OrthoDB" id="1449410at2"/>
<organism evidence="1 2">
    <name type="scientific">Paenibacillus bovis</name>
    <dbReference type="NCBI Taxonomy" id="1616788"/>
    <lineage>
        <taxon>Bacteria</taxon>
        <taxon>Bacillati</taxon>
        <taxon>Bacillota</taxon>
        <taxon>Bacilli</taxon>
        <taxon>Bacillales</taxon>
        <taxon>Paenibacillaceae</taxon>
        <taxon>Paenibacillus</taxon>
    </lineage>
</organism>
<proteinExistence type="predicted"/>
<keyword evidence="2" id="KW-1185">Reference proteome</keyword>
<evidence type="ECO:0000313" key="2">
    <source>
        <dbReference type="Proteomes" id="UP000078148"/>
    </source>
</evidence>
<accession>A0A1X9T445</accession>
<name>A0A1X9T445_9BACL</name>
<dbReference type="AlphaFoldDB" id="A0A1X9T445"/>
<dbReference type="RefSeq" id="WP_087071377.1">
    <property type="nucleotide sequence ID" value="NZ_CP021170.1"/>
</dbReference>
<dbReference type="Proteomes" id="UP000078148">
    <property type="component" value="Plasmid unnamed1"/>
</dbReference>
<dbReference type="EMBL" id="CP021170">
    <property type="protein sequence ID" value="ARR10664.1"/>
    <property type="molecule type" value="Genomic_DNA"/>
</dbReference>
<reference evidence="1 2" key="1">
    <citation type="journal article" date="2016" name="Int. J. Syst. Evol. Microbiol.">
        <title>Paenibacillus damxungensis sp. nov., isolated from raw yak (Bos grunniens) milk.</title>
        <authorList>
            <person name="Wu Z."/>
            <person name="Gao C."/>
            <person name="Han J."/>
            <person name="Liu Z."/>
        </authorList>
    </citation>
    <scope>NUCLEOTIDE SEQUENCE [LARGE SCALE GENOMIC DNA]</scope>
    <source>
        <strain evidence="1 2">BD3526</strain>
        <plasmid evidence="1 2">unnamed1</plasmid>
    </source>
</reference>
<sequence length="167" mass="18136">MSTLIKGDQVVMTGCGEAEEPENQGVVWTCEGDSYRGGSQERVFLEGYGPSFMVSCLRKATPEEIEKYAARPKESAPASLVYQSVICGIPGATWETPEEALADIVEHLATAADLPFNPEDIHKIIQLHMAALILPPFKTADYPVTLNLFSTAYQLIILQSCAAQTGK</sequence>
<dbReference type="KEGG" id="pbv:AR543_p0056"/>